<dbReference type="InterPro" id="IPR004360">
    <property type="entry name" value="Glyas_Fos-R_dOase_dom"/>
</dbReference>
<dbReference type="PROSITE" id="PS51819">
    <property type="entry name" value="VOC"/>
    <property type="match status" value="1"/>
</dbReference>
<evidence type="ECO:0000313" key="2">
    <source>
        <dbReference type="EMBL" id="KGM48776.1"/>
    </source>
</evidence>
<accession>A0A0A0ECU8</accession>
<dbReference type="PANTHER" id="PTHR39434:SF1">
    <property type="entry name" value="VOC DOMAIN-CONTAINING PROTEIN"/>
    <property type="match status" value="1"/>
</dbReference>
<dbReference type="eggNOG" id="COG3565">
    <property type="taxonomic scope" value="Bacteria"/>
</dbReference>
<comment type="caution">
    <text evidence="2">The sequence shown here is derived from an EMBL/GenBank/DDBJ whole genome shotgun (WGS) entry which is preliminary data.</text>
</comment>
<dbReference type="CDD" id="cd08357">
    <property type="entry name" value="VOC_like"/>
    <property type="match status" value="1"/>
</dbReference>
<dbReference type="AlphaFoldDB" id="A0A0A0ECU8"/>
<dbReference type="EMBL" id="AQQX01000003">
    <property type="protein sequence ID" value="KGM48776.1"/>
    <property type="molecule type" value="Genomic_DNA"/>
</dbReference>
<dbReference type="Proteomes" id="UP000030004">
    <property type="component" value="Unassembled WGS sequence"/>
</dbReference>
<sequence length="138" mass="15595">MIPPFHLAIHVTSLEEARDFYGTVLGAEEGRSTETWVDFDLFGHQLSLHLGPPFATTDTGKVGEHMVPMPHFGFVLPLERWQEMAERLKAANVAFVLEPSVRFEGEPGEQWTMFFRDPSGNPIEIKGFRDYEGLFAKG</sequence>
<dbReference type="InterPro" id="IPR037523">
    <property type="entry name" value="VOC_core"/>
</dbReference>
<keyword evidence="3" id="KW-1185">Reference proteome</keyword>
<dbReference type="Pfam" id="PF00903">
    <property type="entry name" value="Glyoxalase"/>
    <property type="match status" value="1"/>
</dbReference>
<dbReference type="SUPFAM" id="SSF54593">
    <property type="entry name" value="Glyoxalase/Bleomycin resistance protein/Dihydroxybiphenyl dioxygenase"/>
    <property type="match status" value="1"/>
</dbReference>
<dbReference type="OrthoDB" id="793940at2"/>
<protein>
    <submittedName>
        <fullName evidence="2">Dioxygenase</fullName>
    </submittedName>
</protein>
<dbReference type="STRING" id="1461694.ATO9_08650"/>
<reference evidence="2 3" key="1">
    <citation type="journal article" date="2015" name="Antonie Van Leeuwenhoek">
        <title>Pseudooceanicola atlanticus gen. nov. sp. nov., isolated from surface seawater of the Atlantic Ocean and reclassification of Oceanicola batsensis, Oceanicola marinus, Oceanicola nitratireducens, Oceanicola nanhaiensis, Oceanicola antarcticus and Oceanicola flagellatus, as Pseudooceanicola batsensis comb. nov., Pseudooceanicola marinus comb. nov., Pseudooceanicola nitratireducens comb. nov., Pseudooceanicola nanhaiensis comb. nov., Pseudooceanicola antarcticus comb. nov., and Pseudooceanicola flagellatus comb. nov.</title>
        <authorList>
            <person name="Lai Q."/>
            <person name="Li G."/>
            <person name="Liu X."/>
            <person name="Du Y."/>
            <person name="Sun F."/>
            <person name="Shao Z."/>
        </authorList>
    </citation>
    <scope>NUCLEOTIDE SEQUENCE [LARGE SCALE GENOMIC DNA]</scope>
    <source>
        <strain evidence="2 3">22II-s11g</strain>
    </source>
</reference>
<dbReference type="PANTHER" id="PTHR39434">
    <property type="match status" value="1"/>
</dbReference>
<dbReference type="GO" id="GO:0051213">
    <property type="term" value="F:dioxygenase activity"/>
    <property type="evidence" value="ECO:0007669"/>
    <property type="project" value="UniProtKB-KW"/>
</dbReference>
<feature type="domain" description="VOC" evidence="1">
    <location>
        <begin position="3"/>
        <end position="128"/>
    </location>
</feature>
<dbReference type="Gene3D" id="3.10.180.10">
    <property type="entry name" value="2,3-Dihydroxybiphenyl 1,2-Dioxygenase, domain 1"/>
    <property type="match status" value="1"/>
</dbReference>
<evidence type="ECO:0000259" key="1">
    <source>
        <dbReference type="PROSITE" id="PS51819"/>
    </source>
</evidence>
<dbReference type="InterPro" id="IPR029068">
    <property type="entry name" value="Glyas_Bleomycin-R_OHBP_Dase"/>
</dbReference>
<proteinExistence type="predicted"/>
<keyword evidence="2" id="KW-0560">Oxidoreductase</keyword>
<dbReference type="RefSeq" id="WP_043747543.1">
    <property type="nucleotide sequence ID" value="NZ_AQQX01000003.1"/>
</dbReference>
<name>A0A0A0ECU8_9RHOB</name>
<evidence type="ECO:0000313" key="3">
    <source>
        <dbReference type="Proteomes" id="UP000030004"/>
    </source>
</evidence>
<organism evidence="2 3">
    <name type="scientific">Pseudooceanicola atlanticus</name>
    <dbReference type="NCBI Taxonomy" id="1461694"/>
    <lineage>
        <taxon>Bacteria</taxon>
        <taxon>Pseudomonadati</taxon>
        <taxon>Pseudomonadota</taxon>
        <taxon>Alphaproteobacteria</taxon>
        <taxon>Rhodobacterales</taxon>
        <taxon>Paracoccaceae</taxon>
        <taxon>Pseudooceanicola</taxon>
    </lineage>
</organism>
<keyword evidence="2" id="KW-0223">Dioxygenase</keyword>
<gene>
    <name evidence="2" type="ORF">ATO9_08650</name>
</gene>